<evidence type="ECO:0000256" key="3">
    <source>
        <dbReference type="ARBA" id="ARBA00022448"/>
    </source>
</evidence>
<evidence type="ECO:0000256" key="4">
    <source>
        <dbReference type="ARBA" id="ARBA00022692"/>
    </source>
</evidence>
<comment type="subcellular location">
    <subcellularLocation>
        <location evidence="1">Membrane</location>
        <topology evidence="1">Single-pass membrane protein</topology>
    </subcellularLocation>
</comment>
<dbReference type="EMBL" id="OY731406">
    <property type="protein sequence ID" value="CAJ1973617.1"/>
    <property type="molecule type" value="Genomic_DNA"/>
</dbReference>
<organism evidence="8 9">
    <name type="scientific">Sphenostylis stenocarpa</name>
    <dbReference type="NCBI Taxonomy" id="92480"/>
    <lineage>
        <taxon>Eukaryota</taxon>
        <taxon>Viridiplantae</taxon>
        <taxon>Streptophyta</taxon>
        <taxon>Embryophyta</taxon>
        <taxon>Tracheophyta</taxon>
        <taxon>Spermatophyta</taxon>
        <taxon>Magnoliopsida</taxon>
        <taxon>eudicotyledons</taxon>
        <taxon>Gunneridae</taxon>
        <taxon>Pentapetalae</taxon>
        <taxon>rosids</taxon>
        <taxon>fabids</taxon>
        <taxon>Fabales</taxon>
        <taxon>Fabaceae</taxon>
        <taxon>Papilionoideae</taxon>
        <taxon>50 kb inversion clade</taxon>
        <taxon>NPAAA clade</taxon>
        <taxon>indigoferoid/millettioid clade</taxon>
        <taxon>Phaseoleae</taxon>
        <taxon>Sphenostylis</taxon>
    </lineage>
</organism>
<gene>
    <name evidence="8" type="ORF">AYBTSS11_LOCUS25681</name>
</gene>
<sequence>MENGGDDAKQGDSENKESVKVYQEKILVIMAGDETPTFLATPQASSVSGGLPNHFEKSLQNHVTSEKSEKEEKVGVIEHALKGDSNDNAKTVHKYEITFSTPMVVASNNAKKVWRRWDDKCVSPIHRKQSGGWIEKDEWWRGVEYGTLCIAVEVHPHP</sequence>
<dbReference type="GO" id="GO:0080143">
    <property type="term" value="P:regulation of amino acid export"/>
    <property type="evidence" value="ECO:0007669"/>
    <property type="project" value="InterPro"/>
</dbReference>
<dbReference type="AlphaFoldDB" id="A0AA86SVL3"/>
<keyword evidence="4" id="KW-0812">Transmembrane</keyword>
<evidence type="ECO:0000313" key="8">
    <source>
        <dbReference type="EMBL" id="CAJ1973617.1"/>
    </source>
</evidence>
<dbReference type="GO" id="GO:0006865">
    <property type="term" value="P:amino acid transport"/>
    <property type="evidence" value="ECO:0007669"/>
    <property type="project" value="UniProtKB-KW"/>
</dbReference>
<dbReference type="InterPro" id="IPR040359">
    <property type="entry name" value="GDU"/>
</dbReference>
<evidence type="ECO:0000256" key="2">
    <source>
        <dbReference type="ARBA" id="ARBA00009977"/>
    </source>
</evidence>
<evidence type="ECO:0000313" key="9">
    <source>
        <dbReference type="Proteomes" id="UP001189624"/>
    </source>
</evidence>
<dbReference type="Gramene" id="rna-AYBTSS11_LOCUS25681">
    <property type="protein sequence ID" value="CAJ1973617.1"/>
    <property type="gene ID" value="gene-AYBTSS11_LOCUS25681"/>
</dbReference>
<keyword evidence="9" id="KW-1185">Reference proteome</keyword>
<comment type="similarity">
    <text evidence="2">Belongs to the GLUTAMINE DUMPER 1 (TC 9.B.60) family.</text>
</comment>
<dbReference type="GO" id="GO:0016020">
    <property type="term" value="C:membrane"/>
    <property type="evidence" value="ECO:0007669"/>
    <property type="project" value="UniProtKB-SubCell"/>
</dbReference>
<evidence type="ECO:0000256" key="7">
    <source>
        <dbReference type="ARBA" id="ARBA00023136"/>
    </source>
</evidence>
<keyword evidence="5" id="KW-0029">Amino-acid transport</keyword>
<keyword evidence="7" id="KW-0472">Membrane</keyword>
<accession>A0AA86SVL3</accession>
<evidence type="ECO:0000256" key="5">
    <source>
        <dbReference type="ARBA" id="ARBA00022970"/>
    </source>
</evidence>
<dbReference type="PANTHER" id="PTHR33228">
    <property type="entry name" value="PROTEIN GLUTAMINE DUMPER 4-RELATED"/>
    <property type="match status" value="1"/>
</dbReference>
<reference evidence="8" key="1">
    <citation type="submission" date="2023-10" db="EMBL/GenBank/DDBJ databases">
        <authorList>
            <person name="Domelevo Entfellner J.-B."/>
        </authorList>
    </citation>
    <scope>NUCLEOTIDE SEQUENCE</scope>
</reference>
<evidence type="ECO:0000256" key="1">
    <source>
        <dbReference type="ARBA" id="ARBA00004167"/>
    </source>
</evidence>
<evidence type="ECO:0000256" key="6">
    <source>
        <dbReference type="ARBA" id="ARBA00022989"/>
    </source>
</evidence>
<dbReference type="PANTHER" id="PTHR33228:SF49">
    <property type="entry name" value="PROTEIN GLUTAMINE DUMPER 5"/>
    <property type="match status" value="1"/>
</dbReference>
<name>A0AA86SVL3_9FABA</name>
<keyword evidence="3" id="KW-0813">Transport</keyword>
<protein>
    <submittedName>
        <fullName evidence="8">Uncharacterized protein</fullName>
    </submittedName>
</protein>
<dbReference type="Proteomes" id="UP001189624">
    <property type="component" value="Chromosome 9"/>
</dbReference>
<keyword evidence="6" id="KW-1133">Transmembrane helix</keyword>
<proteinExistence type="inferred from homology"/>